<dbReference type="Gene3D" id="3.40.50.2000">
    <property type="entry name" value="Glycogen Phosphorylase B"/>
    <property type="match status" value="1"/>
</dbReference>
<dbReference type="CTD" id="177139"/>
<evidence type="ECO:0000256" key="11">
    <source>
        <dbReference type="SAM" id="Phobius"/>
    </source>
</evidence>
<evidence type="ECO:0000256" key="6">
    <source>
        <dbReference type="ARBA" id="ARBA00022692"/>
    </source>
</evidence>
<keyword evidence="16" id="KW-1267">Proteomics identification</keyword>
<keyword evidence="5" id="KW-0808">Transferase</keyword>
<evidence type="ECO:0000313" key="15">
    <source>
        <dbReference type="WormBase" id="Y37E11AR.5a"/>
    </source>
</evidence>
<keyword evidence="6 11" id="KW-0812">Transmembrane</keyword>
<feature type="signal peptide" evidence="12">
    <location>
        <begin position="1"/>
        <end position="17"/>
    </location>
</feature>
<dbReference type="ExpressionAtlas" id="Q965X5">
    <property type="expression patterns" value="baseline and differential"/>
</dbReference>
<dbReference type="OrthoDB" id="5835829at2759"/>
<keyword evidence="4" id="KW-0328">Glycosyltransferase</keyword>
<keyword evidence="8 11" id="KW-1133">Transmembrane helix</keyword>
<evidence type="ECO:0000256" key="1">
    <source>
        <dbReference type="ARBA" id="ARBA00004167"/>
    </source>
</evidence>
<accession>Q965X5</accession>
<evidence type="ECO:0000256" key="7">
    <source>
        <dbReference type="ARBA" id="ARBA00022729"/>
    </source>
</evidence>
<dbReference type="eggNOG" id="KOG1192">
    <property type="taxonomic scope" value="Eukaryota"/>
</dbReference>
<evidence type="ECO:0000256" key="12">
    <source>
        <dbReference type="SAM" id="SignalP"/>
    </source>
</evidence>
<dbReference type="SUPFAM" id="SSF53756">
    <property type="entry name" value="UDP-Glycosyltransferase/glycogen phosphorylase"/>
    <property type="match status" value="1"/>
</dbReference>
<evidence type="ECO:0000313" key="13">
    <source>
        <dbReference type="EMBL" id="CCD74043.1"/>
    </source>
</evidence>
<organism evidence="13 14">
    <name type="scientific">Caenorhabditis elegans</name>
    <dbReference type="NCBI Taxonomy" id="6239"/>
    <lineage>
        <taxon>Eukaryota</taxon>
        <taxon>Metazoa</taxon>
        <taxon>Ecdysozoa</taxon>
        <taxon>Nematoda</taxon>
        <taxon>Chromadorea</taxon>
        <taxon>Rhabditida</taxon>
        <taxon>Rhabditina</taxon>
        <taxon>Rhabditomorpha</taxon>
        <taxon>Rhabditoidea</taxon>
        <taxon>Rhabditidae</taxon>
        <taxon>Peloderinae</taxon>
        <taxon>Caenorhabditis</taxon>
    </lineage>
</organism>
<dbReference type="HOGENOM" id="CLU_012949_1_1_1"/>
<dbReference type="InterPro" id="IPR002213">
    <property type="entry name" value="UDP_glucos_trans"/>
</dbReference>
<comment type="similarity">
    <text evidence="2">Belongs to the UDP-glycosyltransferase family.</text>
</comment>
<evidence type="ECO:0000256" key="3">
    <source>
        <dbReference type="ARBA" id="ARBA00012544"/>
    </source>
</evidence>
<sequence>MRVLVFLLLFVLPAASCYKILVSVPKFGFSHMQTMGKLADILVEAGHDVTFLMPVDVPIPQNGTELAKVVLVPTTDAINEIMGHAMKSGAVANLWTHSANSKQGIMWSTDMIGQVSYHNTKNLIDNKALVQQMKDEKFDIGITELFDFSGLAFFEVIGLKNVMGAHTTSVFEGTLMATGAPILPSFVPASQTFTDDSGSILSRLNNLYMTYWSYQFQNKIQSFAQKALDEHYEKGKAPKIWNLVSDITWFFVNSDPIFDFPKPLPQNIVEIAGISVPEIKPVGKEWDEILSKRSKNVLVSFGSIASPTTMPEAVKKSIVDAFAAFPDVTFIWKYDDTESKLTAHLDNVHIVKWMPQNDLLADKRISMFWTHGGMGSLMESAQKSVPLVVVPIFGDQMRNAQIAKRHGVALIYDKMDLSNTKKLIGALKEVLENPEYKKSAELLARILATERFSPRQKIIDTVEMAGRFGQMPRWTSAGKEFSFLKYFNLDLVIIAVFIFFLSIVSTVLLIRHLLAKLGFSGDKEKSE</sequence>
<evidence type="ECO:0000256" key="10">
    <source>
        <dbReference type="ARBA" id="ARBA00047475"/>
    </source>
</evidence>
<evidence type="ECO:0000256" key="5">
    <source>
        <dbReference type="ARBA" id="ARBA00022679"/>
    </source>
</evidence>
<gene>
    <name evidence="13 15" type="primary">ugt-45</name>
    <name evidence="13" type="ORF">CELE_Y37E11AR.5</name>
    <name evidence="15" type="ORF">Y37E11AR.5</name>
</gene>
<dbReference type="PaxDb" id="6239-Y37E11AR.5a"/>
<dbReference type="AGR" id="WB:WBGene00021372"/>
<dbReference type="FunCoup" id="Q965X5">
    <property type="interactions" value="20"/>
</dbReference>
<dbReference type="PANTHER" id="PTHR48043">
    <property type="entry name" value="EG:EG0003.4 PROTEIN-RELATED"/>
    <property type="match status" value="1"/>
</dbReference>
<evidence type="ECO:0000256" key="2">
    <source>
        <dbReference type="ARBA" id="ARBA00009995"/>
    </source>
</evidence>
<dbReference type="GO" id="GO:0016020">
    <property type="term" value="C:membrane"/>
    <property type="evidence" value="ECO:0007669"/>
    <property type="project" value="UniProtKB-SubCell"/>
</dbReference>
<dbReference type="STRING" id="6239.Y37E11AR.5a.1"/>
<name>Q965X5_CAEEL</name>
<dbReference type="RefSeq" id="NP_500410.2">
    <property type="nucleotide sequence ID" value="NM_068009.7"/>
</dbReference>
<dbReference type="WormBase" id="Y37E11AR.5a">
    <property type="protein sequence ID" value="CE33854"/>
    <property type="gene ID" value="WBGene00021372"/>
    <property type="gene designation" value="ugt-45"/>
</dbReference>
<dbReference type="EMBL" id="BX284604">
    <property type="protein sequence ID" value="CCD74043.1"/>
    <property type="molecule type" value="Genomic_DNA"/>
</dbReference>
<evidence type="ECO:0007829" key="16">
    <source>
        <dbReference type="PeptideAtlas" id="Q965X5"/>
    </source>
</evidence>
<dbReference type="InterPro" id="IPR050271">
    <property type="entry name" value="UDP-glycosyltransferase"/>
</dbReference>
<comment type="subcellular location">
    <subcellularLocation>
        <location evidence="1">Membrane</location>
        <topology evidence="1">Single-pass membrane protein</topology>
    </subcellularLocation>
</comment>
<evidence type="ECO:0000313" key="14">
    <source>
        <dbReference type="Proteomes" id="UP000001940"/>
    </source>
</evidence>
<feature type="transmembrane region" description="Helical" evidence="11">
    <location>
        <begin position="491"/>
        <end position="510"/>
    </location>
</feature>
<dbReference type="CDD" id="cd03784">
    <property type="entry name" value="GT1_Gtf-like"/>
    <property type="match status" value="1"/>
</dbReference>
<comment type="catalytic activity">
    <reaction evidence="10">
        <text>glucuronate acceptor + UDP-alpha-D-glucuronate = acceptor beta-D-glucuronoside + UDP + H(+)</text>
        <dbReference type="Rhea" id="RHEA:21032"/>
        <dbReference type="ChEBI" id="CHEBI:15378"/>
        <dbReference type="ChEBI" id="CHEBI:58052"/>
        <dbReference type="ChEBI" id="CHEBI:58223"/>
        <dbReference type="ChEBI" id="CHEBI:132367"/>
        <dbReference type="ChEBI" id="CHEBI:132368"/>
        <dbReference type="EC" id="2.4.1.17"/>
    </reaction>
</comment>
<keyword evidence="7 12" id="KW-0732">Signal</keyword>
<proteinExistence type="evidence at protein level"/>
<evidence type="ECO:0000256" key="8">
    <source>
        <dbReference type="ARBA" id="ARBA00022989"/>
    </source>
</evidence>
<dbReference type="UCSC" id="Y37E11AR.5">
    <property type="organism name" value="c. elegans"/>
</dbReference>
<dbReference type="AlphaFoldDB" id="Q965X5"/>
<reference evidence="13 14" key="1">
    <citation type="journal article" date="1998" name="Science">
        <title>Genome sequence of the nematode C. elegans: a platform for investigating biology.</title>
        <authorList>
            <consortium name="The C. elegans sequencing consortium"/>
            <person name="Sulson J.E."/>
            <person name="Waterston R."/>
        </authorList>
    </citation>
    <scope>NUCLEOTIDE SEQUENCE [LARGE SCALE GENOMIC DNA]</scope>
    <source>
        <strain evidence="13 14">Bristol N2</strain>
    </source>
</reference>
<dbReference type="EC" id="2.4.1.17" evidence="3"/>
<keyword evidence="14" id="KW-1185">Reference proteome</keyword>
<dbReference type="GO" id="GO:0015020">
    <property type="term" value="F:glucuronosyltransferase activity"/>
    <property type="evidence" value="ECO:0007669"/>
    <property type="project" value="UniProtKB-EC"/>
</dbReference>
<feature type="chain" id="PRO_5004321833" description="glucuronosyltransferase" evidence="12">
    <location>
        <begin position="18"/>
        <end position="527"/>
    </location>
</feature>
<dbReference type="Bgee" id="WBGene00021372">
    <property type="expression patterns" value="Expressed in germ line (C elegans) and 4 other cell types or tissues"/>
</dbReference>
<dbReference type="GeneID" id="177139"/>
<dbReference type="Proteomes" id="UP000001940">
    <property type="component" value="Chromosome IV"/>
</dbReference>
<dbReference type="CAZy" id="GT1">
    <property type="family name" value="Glycosyltransferase Family 1"/>
</dbReference>
<dbReference type="GO" id="GO:0008194">
    <property type="term" value="F:UDP-glycosyltransferase activity"/>
    <property type="evidence" value="ECO:0000318"/>
    <property type="project" value="GO_Central"/>
</dbReference>
<dbReference type="OMA" id="KMGYSHM"/>
<dbReference type="FunFam" id="3.40.50.2000:FF:000038">
    <property type="entry name" value="UDP-GlucuronosylTransferase"/>
    <property type="match status" value="1"/>
</dbReference>
<dbReference type="SMR" id="Q965X5"/>
<protein>
    <recommendedName>
        <fullName evidence="3">glucuronosyltransferase</fullName>
        <ecNumber evidence="3">2.4.1.17</ecNumber>
    </recommendedName>
</protein>
<keyword evidence="9 11" id="KW-0472">Membrane</keyword>
<dbReference type="InParanoid" id="Q965X5"/>
<dbReference type="PeptideAtlas" id="Q965X5"/>
<evidence type="ECO:0000256" key="4">
    <source>
        <dbReference type="ARBA" id="ARBA00022676"/>
    </source>
</evidence>
<dbReference type="Pfam" id="PF00201">
    <property type="entry name" value="UDPGT"/>
    <property type="match status" value="1"/>
</dbReference>
<dbReference type="PANTHER" id="PTHR48043:SF150">
    <property type="entry name" value="GLUCURONOSYLTRANSFERASE"/>
    <property type="match status" value="1"/>
</dbReference>
<dbReference type="PhylomeDB" id="Q965X5"/>
<evidence type="ECO:0000256" key="9">
    <source>
        <dbReference type="ARBA" id="ARBA00023136"/>
    </source>
</evidence>